<keyword evidence="1" id="KW-0175">Coiled coil</keyword>
<proteinExistence type="predicted"/>
<reference evidence="3" key="1">
    <citation type="submission" date="2012-09" db="EMBL/GenBank/DDBJ databases">
        <authorList>
            <person name="Martin A.A."/>
        </authorList>
    </citation>
    <scope>NUCLEOTIDE SEQUENCE</scope>
</reference>
<reference evidence="4" key="2">
    <citation type="submission" date="2017-02" db="UniProtKB">
        <authorList>
            <consortium name="WormBaseParasite"/>
        </authorList>
    </citation>
    <scope>IDENTIFICATION</scope>
</reference>
<dbReference type="Proteomes" id="UP000035642">
    <property type="component" value="Unassembled WGS sequence"/>
</dbReference>
<organism evidence="3 4">
    <name type="scientific">Angiostrongylus cantonensis</name>
    <name type="common">Rat lungworm</name>
    <dbReference type="NCBI Taxonomy" id="6313"/>
    <lineage>
        <taxon>Eukaryota</taxon>
        <taxon>Metazoa</taxon>
        <taxon>Ecdysozoa</taxon>
        <taxon>Nematoda</taxon>
        <taxon>Chromadorea</taxon>
        <taxon>Rhabditida</taxon>
        <taxon>Rhabditina</taxon>
        <taxon>Rhabditomorpha</taxon>
        <taxon>Strongyloidea</taxon>
        <taxon>Metastrongylidae</taxon>
        <taxon>Angiostrongylus</taxon>
    </lineage>
</organism>
<evidence type="ECO:0000256" key="2">
    <source>
        <dbReference type="SAM" id="MobiDB-lite"/>
    </source>
</evidence>
<name>A0A0K0D9C2_ANGCA</name>
<feature type="compositionally biased region" description="Polar residues" evidence="2">
    <location>
        <begin position="128"/>
        <end position="140"/>
    </location>
</feature>
<dbReference type="WBParaSite" id="ACAC_0000671201-mRNA-1">
    <property type="protein sequence ID" value="ACAC_0000671201-mRNA-1"/>
    <property type="gene ID" value="ACAC_0000671201"/>
</dbReference>
<feature type="compositionally biased region" description="Low complexity" evidence="2">
    <location>
        <begin position="109"/>
        <end position="122"/>
    </location>
</feature>
<accession>A0A0K0D9C2</accession>
<keyword evidence="3" id="KW-1185">Reference proteome</keyword>
<dbReference type="AlphaFoldDB" id="A0A0K0D9C2"/>
<evidence type="ECO:0000313" key="4">
    <source>
        <dbReference type="WBParaSite" id="ACAC_0000671201-mRNA-1"/>
    </source>
</evidence>
<sequence>MRATEDKSFPTFLHVFGMKTEDAPACHPLFPTIPEPRGLLAYQLPEVPQLMVSNSFLNPHLFSILQSFPDPVLFTLPVPTSQSSFCTQAVTSTNFPHDVKNSVECSPQSRGSSHSTESEASSLRNSRECVSSEESCQITSRLRRGRPQQNISDDDDPNSQKRRHRRLYARQYRAQIRHKVDEVKVLKAKLDEMKRTIEKLEMTLESERREHQQNTILLNSMIQSQLIPQVISQ</sequence>
<protein>
    <submittedName>
        <fullName evidence="4">BZIP domain-containing protein</fullName>
    </submittedName>
</protein>
<evidence type="ECO:0000256" key="1">
    <source>
        <dbReference type="SAM" id="Coils"/>
    </source>
</evidence>
<evidence type="ECO:0000313" key="3">
    <source>
        <dbReference type="Proteomes" id="UP000035642"/>
    </source>
</evidence>
<feature type="region of interest" description="Disordered" evidence="2">
    <location>
        <begin position="97"/>
        <end position="164"/>
    </location>
</feature>
<feature type="coiled-coil region" evidence="1">
    <location>
        <begin position="176"/>
        <end position="210"/>
    </location>
</feature>